<evidence type="ECO:0000256" key="3">
    <source>
        <dbReference type="ARBA" id="ARBA00022483"/>
    </source>
</evidence>
<accession>A0A1E7FU14</accession>
<reference evidence="6 7" key="1">
    <citation type="submission" date="2016-09" db="EMBL/GenBank/DDBJ databases">
        <title>Extensive genetic diversity and differential bi-allelic expression allows diatom success in the polar Southern Ocean.</title>
        <authorList>
            <consortium name="DOE Joint Genome Institute"/>
            <person name="Mock T."/>
            <person name="Otillar R.P."/>
            <person name="Strauss J."/>
            <person name="Dupont C."/>
            <person name="Frickenhaus S."/>
            <person name="Maumus F."/>
            <person name="Mcmullan M."/>
            <person name="Sanges R."/>
            <person name="Schmutz J."/>
            <person name="Toseland A."/>
            <person name="Valas R."/>
            <person name="Veluchamy A."/>
            <person name="Ward B.J."/>
            <person name="Allen A."/>
            <person name="Barry K."/>
            <person name="Falciatore A."/>
            <person name="Ferrante M."/>
            <person name="Fortunato A.E."/>
            <person name="Gloeckner G."/>
            <person name="Gruber A."/>
            <person name="Hipkin R."/>
            <person name="Janech M."/>
            <person name="Kroth P."/>
            <person name="Leese F."/>
            <person name="Lindquist E."/>
            <person name="Lyon B.R."/>
            <person name="Martin J."/>
            <person name="Mayer C."/>
            <person name="Parker M."/>
            <person name="Quesneville H."/>
            <person name="Raymond J."/>
            <person name="Uhlig C."/>
            <person name="Valentin K.U."/>
            <person name="Worden A.Z."/>
            <person name="Armbrust E.V."/>
            <person name="Bowler C."/>
            <person name="Green B."/>
            <person name="Moulton V."/>
            <person name="Van Oosterhout C."/>
            <person name="Grigoriev I."/>
        </authorList>
    </citation>
    <scope>NUCLEOTIDE SEQUENCE [LARGE SCALE GENOMIC DNA]</scope>
    <source>
        <strain evidence="6 7">CCMP1102</strain>
    </source>
</reference>
<organism evidence="6 7">
    <name type="scientific">Fragilariopsis cylindrus CCMP1102</name>
    <dbReference type="NCBI Taxonomy" id="635003"/>
    <lineage>
        <taxon>Eukaryota</taxon>
        <taxon>Sar</taxon>
        <taxon>Stramenopiles</taxon>
        <taxon>Ochrophyta</taxon>
        <taxon>Bacillariophyta</taxon>
        <taxon>Bacillariophyceae</taxon>
        <taxon>Bacillariophycidae</taxon>
        <taxon>Bacillariales</taxon>
        <taxon>Bacillariaceae</taxon>
        <taxon>Fragilariopsis</taxon>
    </lineage>
</organism>
<proteinExistence type="inferred from homology"/>
<keyword evidence="7" id="KW-1185">Reference proteome</keyword>
<dbReference type="InterPro" id="IPR046364">
    <property type="entry name" value="Exo70_C"/>
</dbReference>
<dbReference type="InterPro" id="IPR004140">
    <property type="entry name" value="Exo70"/>
</dbReference>
<evidence type="ECO:0000313" key="7">
    <source>
        <dbReference type="Proteomes" id="UP000095751"/>
    </source>
</evidence>
<evidence type="ECO:0000256" key="4">
    <source>
        <dbReference type="RuleBase" id="RU365026"/>
    </source>
</evidence>
<name>A0A1E7FU14_9STRA</name>
<dbReference type="SUPFAM" id="SSF74788">
    <property type="entry name" value="Cullin repeat-like"/>
    <property type="match status" value="1"/>
</dbReference>
<dbReference type="GO" id="GO:0000145">
    <property type="term" value="C:exocyst"/>
    <property type="evidence" value="ECO:0007669"/>
    <property type="project" value="InterPro"/>
</dbReference>
<dbReference type="Pfam" id="PF03081">
    <property type="entry name" value="Exo70_C"/>
    <property type="match status" value="1"/>
</dbReference>
<keyword evidence="3 4" id="KW-0268">Exocytosis</keyword>
<dbReference type="OrthoDB" id="1922221at2759"/>
<evidence type="ECO:0000313" key="6">
    <source>
        <dbReference type="EMBL" id="OEU21333.1"/>
    </source>
</evidence>
<dbReference type="AlphaFoldDB" id="A0A1E7FU14"/>
<feature type="domain" description="Exocyst complex subunit Exo70 C-terminal" evidence="5">
    <location>
        <begin position="7"/>
        <end position="207"/>
    </location>
</feature>
<evidence type="ECO:0000256" key="1">
    <source>
        <dbReference type="ARBA" id="ARBA00006756"/>
    </source>
</evidence>
<dbReference type="Gene3D" id="1.20.1280.170">
    <property type="entry name" value="Exocyst complex component Exo70"/>
    <property type="match status" value="1"/>
</dbReference>
<evidence type="ECO:0000259" key="5">
    <source>
        <dbReference type="Pfam" id="PF03081"/>
    </source>
</evidence>
<gene>
    <name evidence="6" type="ORF">FRACYDRAFT_267908</name>
</gene>
<dbReference type="InterPro" id="IPR016159">
    <property type="entry name" value="Cullin_repeat-like_dom_sf"/>
</dbReference>
<keyword evidence="4" id="KW-0653">Protein transport</keyword>
<dbReference type="KEGG" id="fcy:FRACYDRAFT_267908"/>
<dbReference type="EMBL" id="KV784354">
    <property type="protein sequence ID" value="OEU21333.1"/>
    <property type="molecule type" value="Genomic_DNA"/>
</dbReference>
<comment type="function">
    <text evidence="4">Component of the exocyst complex.</text>
</comment>
<dbReference type="GO" id="GO:0015031">
    <property type="term" value="P:protein transport"/>
    <property type="evidence" value="ECO:0007669"/>
    <property type="project" value="UniProtKB-KW"/>
</dbReference>
<dbReference type="GO" id="GO:0005546">
    <property type="term" value="F:phosphatidylinositol-4,5-bisphosphate binding"/>
    <property type="evidence" value="ECO:0007669"/>
    <property type="project" value="InterPro"/>
</dbReference>
<keyword evidence="2 4" id="KW-0813">Transport</keyword>
<dbReference type="PANTHER" id="PTHR12542">
    <property type="entry name" value="EXOCYST COMPLEX PROTEIN EXO70"/>
    <property type="match status" value="1"/>
</dbReference>
<protein>
    <recommendedName>
        <fullName evidence="4">Exocyst subunit Exo70 family protein</fullName>
    </recommendedName>
</protein>
<dbReference type="GO" id="GO:0006887">
    <property type="term" value="P:exocytosis"/>
    <property type="evidence" value="ECO:0007669"/>
    <property type="project" value="UniProtKB-KW"/>
</dbReference>
<comment type="similarity">
    <text evidence="1 4">Belongs to the EXO70 family.</text>
</comment>
<dbReference type="InParanoid" id="A0A1E7FU14"/>
<dbReference type="PANTHER" id="PTHR12542:SF41">
    <property type="entry name" value="EXOCYST COMPLEX COMPONENT 7"/>
    <property type="match status" value="1"/>
</dbReference>
<sequence length="213" mass="25176">MGEEAGELDSFIRFLVMRLVNSLKGKALNYTKHSADIGHARSSMFMMNNTFYLRDELGPTGESIMGNYDDFRIESSWFVDKVNKLFESEKGKYLGQWEALNTHLTSVEHDELEYQKNDTILSLDSGRLIKSRFSGFNEDFERIFEEHKDLCVVDPRLRDLLQKEVAGVFLPNYRRFYDKYSKIRFSKKHQNEYTKYSPYKIEELLNQLYVDPE</sequence>
<evidence type="ECO:0000256" key="2">
    <source>
        <dbReference type="ARBA" id="ARBA00022448"/>
    </source>
</evidence>
<dbReference type="Proteomes" id="UP000095751">
    <property type="component" value="Unassembled WGS sequence"/>
</dbReference>